<gene>
    <name evidence="3" type="ORF">FSB75_11430</name>
</gene>
<dbReference type="InterPro" id="IPR036291">
    <property type="entry name" value="NAD(P)-bd_dom_sf"/>
</dbReference>
<reference evidence="3 4" key="1">
    <citation type="journal article" date="2015" name="Int. J. Syst. Evol. Microbiol.">
        <title>Flavisolibacter ginsenosidimutans sp. nov., with ginsenoside-converting activity isolated from soil used for cultivating ginseng.</title>
        <authorList>
            <person name="Zhao Y."/>
            <person name="Liu Q."/>
            <person name="Kang M.S."/>
            <person name="Jin F."/>
            <person name="Yu H."/>
            <person name="Im W.T."/>
        </authorList>
    </citation>
    <scope>NUCLEOTIDE SEQUENCE [LARGE SCALE GENOMIC DNA]</scope>
    <source>
        <strain evidence="3 4">Gsoil 636</strain>
    </source>
</reference>
<dbReference type="InterPro" id="IPR001509">
    <property type="entry name" value="Epimerase_deHydtase"/>
</dbReference>
<dbReference type="OrthoDB" id="9803010at2"/>
<dbReference type="RefSeq" id="WP_146787267.1">
    <property type="nucleotide sequence ID" value="NZ_BAABIO010000001.1"/>
</dbReference>
<accession>A0A5B8UJZ3</accession>
<protein>
    <submittedName>
        <fullName evidence="3">NAD(P)-dependent oxidoreductase</fullName>
    </submittedName>
</protein>
<dbReference type="AlphaFoldDB" id="A0A5B8UJZ3"/>
<dbReference type="KEGG" id="fgg:FSB75_11430"/>
<name>A0A5B8UJZ3_9BACT</name>
<keyword evidence="4" id="KW-1185">Reference proteome</keyword>
<dbReference type="SUPFAM" id="SSF51735">
    <property type="entry name" value="NAD(P)-binding Rossmann-fold domains"/>
    <property type="match status" value="1"/>
</dbReference>
<sequence length="284" mass="32128">MKKVLVTGATGFIGRHVIASLQKRDCVVIATASSAESKKGKDWLEHRTFIPHSIGSETKDENLFEKFQKPDAVIHLAWQGLPNYKDLFHFEEVLPRQYFFLKKLVQNGVKDITVTGTCFEYGMQEGGLSEKAYPLPDNPYALAKNTLRLFLEQLQKKTPFSLKWVRLFYMYGEGQNPRSLLAQLDAALQRGDDTFNMSGGEQVRDYLPVEKVAENIVAIALQEKAEGILNCCSGNGITVNELVKQHLEKDGRSIKLNRGFYPYPDYEPMAFWGDATKLKTILAQ</sequence>
<feature type="domain" description="NAD-dependent epimerase/dehydratase" evidence="2">
    <location>
        <begin position="4"/>
        <end position="231"/>
    </location>
</feature>
<evidence type="ECO:0000313" key="3">
    <source>
        <dbReference type="EMBL" id="QEC56479.1"/>
    </source>
</evidence>
<dbReference type="Gene3D" id="3.40.50.720">
    <property type="entry name" value="NAD(P)-binding Rossmann-like Domain"/>
    <property type="match status" value="1"/>
</dbReference>
<dbReference type="EMBL" id="CP042433">
    <property type="protein sequence ID" value="QEC56479.1"/>
    <property type="molecule type" value="Genomic_DNA"/>
</dbReference>
<dbReference type="Proteomes" id="UP000321204">
    <property type="component" value="Chromosome"/>
</dbReference>
<evidence type="ECO:0000259" key="2">
    <source>
        <dbReference type="Pfam" id="PF01370"/>
    </source>
</evidence>
<dbReference type="PANTHER" id="PTHR43000">
    <property type="entry name" value="DTDP-D-GLUCOSE 4,6-DEHYDRATASE-RELATED"/>
    <property type="match status" value="1"/>
</dbReference>
<dbReference type="Pfam" id="PF01370">
    <property type="entry name" value="Epimerase"/>
    <property type="match status" value="1"/>
</dbReference>
<evidence type="ECO:0000256" key="1">
    <source>
        <dbReference type="ARBA" id="ARBA00007637"/>
    </source>
</evidence>
<comment type="similarity">
    <text evidence="1">Belongs to the NAD(P)-dependent epimerase/dehydratase family.</text>
</comment>
<proteinExistence type="inferred from homology"/>
<evidence type="ECO:0000313" key="4">
    <source>
        <dbReference type="Proteomes" id="UP000321204"/>
    </source>
</evidence>
<organism evidence="3 4">
    <name type="scientific">Flavisolibacter ginsenosidimutans</name>
    <dbReference type="NCBI Taxonomy" id="661481"/>
    <lineage>
        <taxon>Bacteria</taxon>
        <taxon>Pseudomonadati</taxon>
        <taxon>Bacteroidota</taxon>
        <taxon>Chitinophagia</taxon>
        <taxon>Chitinophagales</taxon>
        <taxon>Chitinophagaceae</taxon>
        <taxon>Flavisolibacter</taxon>
    </lineage>
</organism>